<feature type="transmembrane region" description="Helical" evidence="1">
    <location>
        <begin position="215"/>
        <end position="233"/>
    </location>
</feature>
<dbReference type="InterPro" id="IPR052529">
    <property type="entry name" value="Bact_Transport_Assoc"/>
</dbReference>
<feature type="transmembrane region" description="Helical" evidence="1">
    <location>
        <begin position="56"/>
        <end position="78"/>
    </location>
</feature>
<proteinExistence type="predicted"/>
<feature type="transmembrane region" description="Helical" evidence="1">
    <location>
        <begin position="274"/>
        <end position="299"/>
    </location>
</feature>
<feature type="transmembrane region" description="Helical" evidence="1">
    <location>
        <begin position="12"/>
        <end position="29"/>
    </location>
</feature>
<evidence type="ECO:0000313" key="3">
    <source>
        <dbReference type="EMBL" id="TCN70573.1"/>
    </source>
</evidence>
<keyword evidence="1" id="KW-0472">Membrane</keyword>
<dbReference type="PANTHER" id="PTHR30590:SF2">
    <property type="entry name" value="INNER MEMBRANE PROTEIN"/>
    <property type="match status" value="1"/>
</dbReference>
<name>A0A4R2ENZ3_9BACT</name>
<feature type="transmembrane region" description="Helical" evidence="1">
    <location>
        <begin position="245"/>
        <end position="262"/>
    </location>
</feature>
<dbReference type="PANTHER" id="PTHR30590">
    <property type="entry name" value="INNER MEMBRANE PROTEIN"/>
    <property type="match status" value="1"/>
</dbReference>
<dbReference type="Proteomes" id="UP000294830">
    <property type="component" value="Unassembled WGS sequence"/>
</dbReference>
<keyword evidence="4" id="KW-1185">Reference proteome</keyword>
<feature type="transmembrane region" description="Helical" evidence="1">
    <location>
        <begin position="98"/>
        <end position="131"/>
    </location>
</feature>
<feature type="domain" description="DUF418" evidence="2">
    <location>
        <begin position="225"/>
        <end position="386"/>
    </location>
</feature>
<sequence length="388" mass="44223">MRATNSTRLHVVDALRGFAIVTILLLHNLEHFDVYHLPANLPDWMVALDKGIWDTLFFMFAGKSYAMFALLFGLTFFLQSDSQGKRGKDFRGRFAWRLLLLFGFGLLNSCFYQGDILTIYAILGFALIPVARWSDRAVLITAVVLLLQPFEWGRFFVGLSDPSAKLPNPASWQYFGKMGEYITGSSFMATVAGNLTNGKLAVYNWTWETGRVFQAPALFMLGMLAGRNGLFVASEKSLRFWKKTLLLAVLGYGALWGAKYGIEHGIGSEALRSPLLSIFTTWVSFTFMLVWVSLFVLLFEKRLFHRFLNLFAPLGRMSLSNYVMQSIMGSFVYYGFGLGLYFYTGATYSLLIALGLVAIQWLFCRWWLGRHKQGPLEYLWHRATWIRS</sequence>
<evidence type="ECO:0000256" key="1">
    <source>
        <dbReference type="SAM" id="Phobius"/>
    </source>
</evidence>
<accession>A0A4R2ENZ3</accession>
<dbReference type="AlphaFoldDB" id="A0A4R2ENZ3"/>
<comment type="caution">
    <text evidence="3">The sequence shown here is derived from an EMBL/GenBank/DDBJ whole genome shotgun (WGS) entry which is preliminary data.</text>
</comment>
<feature type="transmembrane region" description="Helical" evidence="1">
    <location>
        <begin position="319"/>
        <end position="342"/>
    </location>
</feature>
<evidence type="ECO:0000259" key="2">
    <source>
        <dbReference type="Pfam" id="PF04235"/>
    </source>
</evidence>
<feature type="transmembrane region" description="Helical" evidence="1">
    <location>
        <begin position="348"/>
        <end position="368"/>
    </location>
</feature>
<dbReference type="RefSeq" id="WP_131838437.1">
    <property type="nucleotide sequence ID" value="NZ_SLWB01000003.1"/>
</dbReference>
<keyword evidence="1" id="KW-0812">Transmembrane</keyword>
<reference evidence="3 4" key="1">
    <citation type="submission" date="2019-03" db="EMBL/GenBank/DDBJ databases">
        <title>Genomic Encyclopedia of Archaeal and Bacterial Type Strains, Phase II (KMG-II): from individual species to whole genera.</title>
        <authorList>
            <person name="Goeker M."/>
        </authorList>
    </citation>
    <scope>NUCLEOTIDE SEQUENCE [LARGE SCALE GENOMIC DNA]</scope>
    <source>
        <strain evidence="3 4">RL-C</strain>
    </source>
</reference>
<dbReference type="Pfam" id="PF04235">
    <property type="entry name" value="DUF418"/>
    <property type="match status" value="1"/>
</dbReference>
<dbReference type="InterPro" id="IPR007349">
    <property type="entry name" value="DUF418"/>
</dbReference>
<dbReference type="EMBL" id="SLWB01000003">
    <property type="protein sequence ID" value="TCN70573.1"/>
    <property type="molecule type" value="Genomic_DNA"/>
</dbReference>
<keyword evidence="1" id="KW-1133">Transmembrane helix</keyword>
<dbReference type="OrthoDB" id="9807744at2"/>
<organism evidence="3 4">
    <name type="scientific">Acetobacteroides hydrogenigenes</name>
    <dbReference type="NCBI Taxonomy" id="979970"/>
    <lineage>
        <taxon>Bacteria</taxon>
        <taxon>Pseudomonadati</taxon>
        <taxon>Bacteroidota</taxon>
        <taxon>Bacteroidia</taxon>
        <taxon>Bacteroidales</taxon>
        <taxon>Rikenellaceae</taxon>
        <taxon>Acetobacteroides</taxon>
    </lineage>
</organism>
<evidence type="ECO:0000313" key="4">
    <source>
        <dbReference type="Proteomes" id="UP000294830"/>
    </source>
</evidence>
<protein>
    <recommendedName>
        <fullName evidence="2">DUF418 domain-containing protein</fullName>
    </recommendedName>
</protein>
<gene>
    <name evidence="3" type="ORF">CLV25_10389</name>
</gene>